<evidence type="ECO:0000256" key="9">
    <source>
        <dbReference type="ARBA" id="ARBA00023679"/>
    </source>
</evidence>
<dbReference type="GO" id="GO:0019677">
    <property type="term" value="P:NAD+ catabolic process"/>
    <property type="evidence" value="ECO:0007669"/>
    <property type="project" value="TreeGrafter"/>
</dbReference>
<keyword evidence="12" id="KW-1185">Reference proteome</keyword>
<dbReference type="Pfam" id="PF09297">
    <property type="entry name" value="Zn_ribbon_NUD"/>
    <property type="match status" value="1"/>
</dbReference>
<dbReference type="InterPro" id="IPR015376">
    <property type="entry name" value="Znr_NADH_PPase"/>
</dbReference>
<dbReference type="RefSeq" id="WP_245866667.1">
    <property type="nucleotide sequence ID" value="NZ_PDJD01000001.1"/>
</dbReference>
<reference evidence="11 12" key="1">
    <citation type="submission" date="2017-10" db="EMBL/GenBank/DDBJ databases">
        <title>Sequencing the genomes of 1000 actinobacteria strains.</title>
        <authorList>
            <person name="Klenk H.-P."/>
        </authorList>
    </citation>
    <scope>NUCLEOTIDE SEQUENCE [LARGE SCALE GENOMIC DNA]</scope>
    <source>
        <strain evidence="11 12">DSM 21801</strain>
    </source>
</reference>
<evidence type="ECO:0000256" key="5">
    <source>
        <dbReference type="ARBA" id="ARBA00022723"/>
    </source>
</evidence>
<dbReference type="NCBIfam" id="NF001299">
    <property type="entry name" value="PRK00241.1"/>
    <property type="match status" value="1"/>
</dbReference>
<dbReference type="InterPro" id="IPR050241">
    <property type="entry name" value="NAD-cap_RNA_hydrolase_NudC"/>
</dbReference>
<dbReference type="Gene3D" id="3.90.79.20">
    <property type="match status" value="1"/>
</dbReference>
<feature type="domain" description="Nudix hydrolase" evidence="10">
    <location>
        <begin position="198"/>
        <end position="325"/>
    </location>
</feature>
<keyword evidence="7" id="KW-0460">Magnesium</keyword>
<dbReference type="InterPro" id="IPR049734">
    <property type="entry name" value="NudC-like_C"/>
</dbReference>
<accession>A0A2A9CXK2</accession>
<dbReference type="GO" id="GO:0005829">
    <property type="term" value="C:cytosol"/>
    <property type="evidence" value="ECO:0007669"/>
    <property type="project" value="TreeGrafter"/>
</dbReference>
<keyword evidence="8" id="KW-0520">NAD</keyword>
<dbReference type="GO" id="GO:0035529">
    <property type="term" value="F:NADH pyrophosphatase activity"/>
    <property type="evidence" value="ECO:0007669"/>
    <property type="project" value="TreeGrafter"/>
</dbReference>
<evidence type="ECO:0000256" key="4">
    <source>
        <dbReference type="ARBA" id="ARBA00012381"/>
    </source>
</evidence>
<dbReference type="InterPro" id="IPR015797">
    <property type="entry name" value="NUDIX_hydrolase-like_dom_sf"/>
</dbReference>
<evidence type="ECO:0000256" key="2">
    <source>
        <dbReference type="ARBA" id="ARBA00001947"/>
    </source>
</evidence>
<proteinExistence type="inferred from homology"/>
<gene>
    <name evidence="11" type="ORF">ATL40_0689</name>
</gene>
<dbReference type="EC" id="3.6.1.22" evidence="4"/>
<evidence type="ECO:0000256" key="6">
    <source>
        <dbReference type="ARBA" id="ARBA00022801"/>
    </source>
</evidence>
<dbReference type="InterPro" id="IPR015375">
    <property type="entry name" value="NADH_PPase-like_N"/>
</dbReference>
<dbReference type="AlphaFoldDB" id="A0A2A9CXK2"/>
<comment type="caution">
    <text evidence="11">The sequence shown here is derived from an EMBL/GenBank/DDBJ whole genome shotgun (WGS) entry which is preliminary data.</text>
</comment>
<comment type="cofactor">
    <cofactor evidence="1">
        <name>Mg(2+)</name>
        <dbReference type="ChEBI" id="CHEBI:18420"/>
    </cofactor>
</comment>
<dbReference type="GO" id="GO:0046872">
    <property type="term" value="F:metal ion binding"/>
    <property type="evidence" value="ECO:0007669"/>
    <property type="project" value="UniProtKB-KW"/>
</dbReference>
<evidence type="ECO:0000256" key="8">
    <source>
        <dbReference type="ARBA" id="ARBA00023027"/>
    </source>
</evidence>
<keyword evidence="5" id="KW-0479">Metal-binding</keyword>
<comment type="catalytic activity">
    <reaction evidence="9">
        <text>a 5'-end NAD(+)-phospho-ribonucleoside in mRNA + H2O = a 5'-end phospho-adenosine-phospho-ribonucleoside in mRNA + beta-nicotinamide D-ribonucleotide + 2 H(+)</text>
        <dbReference type="Rhea" id="RHEA:60876"/>
        <dbReference type="Rhea" id="RHEA-COMP:15698"/>
        <dbReference type="Rhea" id="RHEA-COMP:15719"/>
        <dbReference type="ChEBI" id="CHEBI:14649"/>
        <dbReference type="ChEBI" id="CHEBI:15377"/>
        <dbReference type="ChEBI" id="CHEBI:15378"/>
        <dbReference type="ChEBI" id="CHEBI:144029"/>
        <dbReference type="ChEBI" id="CHEBI:144051"/>
    </reaction>
    <physiologicalReaction direction="left-to-right" evidence="9">
        <dbReference type="Rhea" id="RHEA:60877"/>
    </physiologicalReaction>
</comment>
<dbReference type="GO" id="GO:0006742">
    <property type="term" value="P:NADP+ catabolic process"/>
    <property type="evidence" value="ECO:0007669"/>
    <property type="project" value="TreeGrafter"/>
</dbReference>
<protein>
    <recommendedName>
        <fullName evidence="4">NAD(+) diphosphatase</fullName>
        <ecNumber evidence="4">3.6.1.22</ecNumber>
    </recommendedName>
</protein>
<evidence type="ECO:0000256" key="3">
    <source>
        <dbReference type="ARBA" id="ARBA00009595"/>
    </source>
</evidence>
<sequence>MSDAGPEVPPLAMDALPLGRWSVPRDAERRTDQDLIATLRTDAATRVVLVSGGRLAGAHDRLRLVSPADLGLTNAAEGDPGTPLEWFYLGRDEESSYLALALPPEAGGVPIAAVGTPDERISADERVHAPTHGDAQWVSLRESGHLMSARDAGLATTAVALAAWRHRHRFCPRCGAATHLSEAGWSATCTVDGSVHYPRTDPAVIMAIHDHEDRLLLARSSAWPENRRSVLAGFVESGEGLESAVRREVAEEVQLEVGRVQYAGAQPWPFPGSLMVAFHGWLVPGGEAAPVPDGVEITHAEFFTRDELARAVTTGEIGVPMRTSIARALIESWYGGDLPEPA</sequence>
<dbReference type="InterPro" id="IPR000086">
    <property type="entry name" value="NUDIX_hydrolase_dom"/>
</dbReference>
<dbReference type="PROSITE" id="PS51462">
    <property type="entry name" value="NUDIX"/>
    <property type="match status" value="1"/>
</dbReference>
<evidence type="ECO:0000313" key="11">
    <source>
        <dbReference type="EMBL" id="PFG19133.1"/>
    </source>
</evidence>
<dbReference type="EMBL" id="PDJD01000001">
    <property type="protein sequence ID" value="PFG19133.1"/>
    <property type="molecule type" value="Genomic_DNA"/>
</dbReference>
<keyword evidence="6" id="KW-0378">Hydrolase</keyword>
<dbReference type="Pfam" id="PF00293">
    <property type="entry name" value="NUDIX"/>
    <property type="match status" value="1"/>
</dbReference>
<evidence type="ECO:0000259" key="10">
    <source>
        <dbReference type="PROSITE" id="PS51462"/>
    </source>
</evidence>
<organism evidence="11 12">
    <name type="scientific">Serinibacter salmoneus</name>
    <dbReference type="NCBI Taxonomy" id="556530"/>
    <lineage>
        <taxon>Bacteria</taxon>
        <taxon>Bacillati</taxon>
        <taxon>Actinomycetota</taxon>
        <taxon>Actinomycetes</taxon>
        <taxon>Micrococcales</taxon>
        <taxon>Beutenbergiaceae</taxon>
        <taxon>Serinibacter</taxon>
    </lineage>
</organism>
<dbReference type="PANTHER" id="PTHR42904:SF6">
    <property type="entry name" value="NAD-CAPPED RNA HYDROLASE NUDT12"/>
    <property type="match status" value="1"/>
</dbReference>
<evidence type="ECO:0000256" key="7">
    <source>
        <dbReference type="ARBA" id="ARBA00022842"/>
    </source>
</evidence>
<dbReference type="Pfam" id="PF09296">
    <property type="entry name" value="NUDIX-like"/>
    <property type="match status" value="1"/>
</dbReference>
<dbReference type="CDD" id="cd03429">
    <property type="entry name" value="NUDIX_NADH_pyrophosphatase_Nudt13"/>
    <property type="match status" value="1"/>
</dbReference>
<dbReference type="PANTHER" id="PTHR42904">
    <property type="entry name" value="NUDIX HYDROLASE, NUDC SUBFAMILY"/>
    <property type="match status" value="1"/>
</dbReference>
<comment type="similarity">
    <text evidence="3">Belongs to the Nudix hydrolase family. NudC subfamily.</text>
</comment>
<dbReference type="Gene3D" id="3.90.79.10">
    <property type="entry name" value="Nucleoside Triphosphate Pyrophosphohydrolase"/>
    <property type="match status" value="1"/>
</dbReference>
<evidence type="ECO:0000256" key="1">
    <source>
        <dbReference type="ARBA" id="ARBA00001946"/>
    </source>
</evidence>
<comment type="cofactor">
    <cofactor evidence="2">
        <name>Zn(2+)</name>
        <dbReference type="ChEBI" id="CHEBI:29105"/>
    </cofactor>
</comment>
<dbReference type="Proteomes" id="UP000224915">
    <property type="component" value="Unassembled WGS sequence"/>
</dbReference>
<dbReference type="SUPFAM" id="SSF55811">
    <property type="entry name" value="Nudix"/>
    <property type="match status" value="1"/>
</dbReference>
<name>A0A2A9CXK2_9MICO</name>
<evidence type="ECO:0000313" key="12">
    <source>
        <dbReference type="Proteomes" id="UP000224915"/>
    </source>
</evidence>